<dbReference type="Gene3D" id="3.20.20.80">
    <property type="entry name" value="Glycosidases"/>
    <property type="match status" value="1"/>
</dbReference>
<keyword evidence="2" id="KW-1185">Reference proteome</keyword>
<dbReference type="EMBL" id="JACGCM010001954">
    <property type="protein sequence ID" value="KAF6146847.1"/>
    <property type="molecule type" value="Genomic_DNA"/>
</dbReference>
<dbReference type="OrthoDB" id="3012298at2759"/>
<dbReference type="PANTHER" id="PTHR46476">
    <property type="entry name" value="CHITINASE 2-LIKE"/>
    <property type="match status" value="1"/>
</dbReference>
<dbReference type="InterPro" id="IPR017853">
    <property type="entry name" value="GH"/>
</dbReference>
<dbReference type="Proteomes" id="UP000541444">
    <property type="component" value="Unassembled WGS sequence"/>
</dbReference>
<evidence type="ECO:0000313" key="1">
    <source>
        <dbReference type="EMBL" id="KAF6146847.1"/>
    </source>
</evidence>
<organism evidence="1 2">
    <name type="scientific">Kingdonia uniflora</name>
    <dbReference type="NCBI Taxonomy" id="39325"/>
    <lineage>
        <taxon>Eukaryota</taxon>
        <taxon>Viridiplantae</taxon>
        <taxon>Streptophyta</taxon>
        <taxon>Embryophyta</taxon>
        <taxon>Tracheophyta</taxon>
        <taxon>Spermatophyta</taxon>
        <taxon>Magnoliopsida</taxon>
        <taxon>Ranunculales</taxon>
        <taxon>Circaeasteraceae</taxon>
        <taxon>Kingdonia</taxon>
    </lineage>
</organism>
<name>A0A7J7LW78_9MAGN</name>
<dbReference type="SUPFAM" id="SSF51445">
    <property type="entry name" value="(Trans)glycosidases"/>
    <property type="match status" value="1"/>
</dbReference>
<protein>
    <submittedName>
        <fullName evidence="1">Uncharacterized protein</fullName>
    </submittedName>
</protein>
<dbReference type="AlphaFoldDB" id="A0A7J7LW78"/>
<dbReference type="PANTHER" id="PTHR46476:SF13">
    <property type="entry name" value="2, PUTATIVE, EXPRESSED-RELATED"/>
    <property type="match status" value="1"/>
</dbReference>
<reference evidence="1 2" key="1">
    <citation type="journal article" date="2020" name="IScience">
        <title>Genome Sequencing of the Endangered Kingdonia uniflora (Circaeasteraceae, Ranunculales) Reveals Potential Mechanisms of Evolutionary Specialization.</title>
        <authorList>
            <person name="Sun Y."/>
            <person name="Deng T."/>
            <person name="Zhang A."/>
            <person name="Moore M.J."/>
            <person name="Landis J.B."/>
            <person name="Lin N."/>
            <person name="Zhang H."/>
            <person name="Zhang X."/>
            <person name="Huang J."/>
            <person name="Zhang X."/>
            <person name="Sun H."/>
            <person name="Wang H."/>
        </authorList>
    </citation>
    <scope>NUCLEOTIDE SEQUENCE [LARGE SCALE GENOMIC DNA]</scope>
    <source>
        <strain evidence="1">TB1705</strain>
        <tissue evidence="1">Leaf</tissue>
    </source>
</reference>
<comment type="caution">
    <text evidence="1">The sequence shown here is derived from an EMBL/GenBank/DDBJ whole genome shotgun (WGS) entry which is preliminary data.</text>
</comment>
<accession>A0A7J7LW78</accession>
<sequence>MSNHTPSHVHAVKNLYSNLKVFIIKECALDGIDIDLEAFESDPGTFSECIGQLITRLKSSKVISYAMVAPFGLSTVQQNYQALWRNYGKIINHVNFQFCAYDKKTTVSQFLEYFDFEVSNYECDKVFVSLKSDSNCGCLSNEGSLRHVKCWKGRGGLLSIDTH</sequence>
<gene>
    <name evidence="1" type="ORF">GIB67_018500</name>
</gene>
<evidence type="ECO:0000313" key="2">
    <source>
        <dbReference type="Proteomes" id="UP000541444"/>
    </source>
</evidence>
<proteinExistence type="predicted"/>